<reference evidence="1" key="2">
    <citation type="submission" date="2020-11" db="EMBL/GenBank/DDBJ databases">
        <authorList>
            <person name="McCartney M.A."/>
            <person name="Auch B."/>
            <person name="Kono T."/>
            <person name="Mallez S."/>
            <person name="Becker A."/>
            <person name="Gohl D.M."/>
            <person name="Silverstein K.A.T."/>
            <person name="Koren S."/>
            <person name="Bechman K.B."/>
            <person name="Herman A."/>
            <person name="Abrahante J.E."/>
            <person name="Garbe J."/>
        </authorList>
    </citation>
    <scope>NUCLEOTIDE SEQUENCE</scope>
    <source>
        <strain evidence="1">Duluth1</strain>
        <tissue evidence="1">Whole animal</tissue>
    </source>
</reference>
<evidence type="ECO:0000313" key="2">
    <source>
        <dbReference type="Proteomes" id="UP000828390"/>
    </source>
</evidence>
<name>A0A9D4FQ70_DREPO</name>
<evidence type="ECO:0000313" key="1">
    <source>
        <dbReference type="EMBL" id="KAH3802201.1"/>
    </source>
</evidence>
<reference evidence="1" key="1">
    <citation type="journal article" date="2019" name="bioRxiv">
        <title>The Genome of the Zebra Mussel, Dreissena polymorpha: A Resource for Invasive Species Research.</title>
        <authorList>
            <person name="McCartney M.A."/>
            <person name="Auch B."/>
            <person name="Kono T."/>
            <person name="Mallez S."/>
            <person name="Zhang Y."/>
            <person name="Obille A."/>
            <person name="Becker A."/>
            <person name="Abrahante J.E."/>
            <person name="Garbe J."/>
            <person name="Badalamenti J.P."/>
            <person name="Herman A."/>
            <person name="Mangelson H."/>
            <person name="Liachko I."/>
            <person name="Sullivan S."/>
            <person name="Sone E.D."/>
            <person name="Koren S."/>
            <person name="Silverstein K.A.T."/>
            <person name="Beckman K.B."/>
            <person name="Gohl D.M."/>
        </authorList>
    </citation>
    <scope>NUCLEOTIDE SEQUENCE</scope>
    <source>
        <strain evidence="1">Duluth1</strain>
        <tissue evidence="1">Whole animal</tissue>
    </source>
</reference>
<organism evidence="1 2">
    <name type="scientific">Dreissena polymorpha</name>
    <name type="common">Zebra mussel</name>
    <name type="synonym">Mytilus polymorpha</name>
    <dbReference type="NCBI Taxonomy" id="45954"/>
    <lineage>
        <taxon>Eukaryota</taxon>
        <taxon>Metazoa</taxon>
        <taxon>Spiralia</taxon>
        <taxon>Lophotrochozoa</taxon>
        <taxon>Mollusca</taxon>
        <taxon>Bivalvia</taxon>
        <taxon>Autobranchia</taxon>
        <taxon>Heteroconchia</taxon>
        <taxon>Euheterodonta</taxon>
        <taxon>Imparidentia</taxon>
        <taxon>Neoheterodontei</taxon>
        <taxon>Myida</taxon>
        <taxon>Dreissenoidea</taxon>
        <taxon>Dreissenidae</taxon>
        <taxon>Dreissena</taxon>
    </lineage>
</organism>
<comment type="caution">
    <text evidence="1">The sequence shown here is derived from an EMBL/GenBank/DDBJ whole genome shotgun (WGS) entry which is preliminary data.</text>
</comment>
<dbReference type="Proteomes" id="UP000828390">
    <property type="component" value="Unassembled WGS sequence"/>
</dbReference>
<protein>
    <submittedName>
        <fullName evidence="1">Uncharacterized protein</fullName>
    </submittedName>
</protein>
<gene>
    <name evidence="1" type="ORF">DPMN_155874</name>
</gene>
<accession>A0A9D4FQ70</accession>
<dbReference type="EMBL" id="JAIWYP010000007">
    <property type="protein sequence ID" value="KAH3802201.1"/>
    <property type="molecule type" value="Genomic_DNA"/>
</dbReference>
<sequence>MLMVRRWIVDSIHRRKSAGSSVEDGMGGPANRTARNWLYENNGSVLSSLTVLWKPF</sequence>
<proteinExistence type="predicted"/>
<keyword evidence="2" id="KW-1185">Reference proteome</keyword>
<dbReference type="AlphaFoldDB" id="A0A9D4FQ70"/>